<feature type="domain" description="Periplasmic binding protein" evidence="1">
    <location>
        <begin position="41"/>
        <end position="296"/>
    </location>
</feature>
<evidence type="ECO:0000313" key="2">
    <source>
        <dbReference type="EMBL" id="MCE4537385.1"/>
    </source>
</evidence>
<organism evidence="2 3">
    <name type="scientific">Pelomonas caseinilytica</name>
    <dbReference type="NCBI Taxonomy" id="2906763"/>
    <lineage>
        <taxon>Bacteria</taxon>
        <taxon>Pseudomonadati</taxon>
        <taxon>Pseudomonadota</taxon>
        <taxon>Betaproteobacteria</taxon>
        <taxon>Burkholderiales</taxon>
        <taxon>Sphaerotilaceae</taxon>
        <taxon>Roseateles</taxon>
    </lineage>
</organism>
<sequence>MPLARAIHNAISRWCRHAVLGLLVACIAGGAVAQAGPRRVVFLAQDFRNGGITTVYRSFEQACQELGWTLSVVNGKGDKAVIRRLFDEALAAGVDGIVLGGFDEADIADRLAATSRPPPALVGWHASAAHGPTPYLFANVSTDPHVVADMAVALVTPPSGGQAGVVIFNDSRFDIANVKTLRMRDALSRCARCELLAVEDLPIASAAKDVPAALEKLQQRFGKRWTHVLAINDIYMDSMHFPLQALGRGDIVGIAAGDGSRMALSRIRSGRSQQLATIAEPTGLQGWQLADELRRAFAKQPPSGRVAQPIAVTTELLRQLGPLEIDDLLPYRAEYRQQWSTSQQGRAKAGETPK</sequence>
<evidence type="ECO:0000259" key="1">
    <source>
        <dbReference type="Pfam" id="PF13407"/>
    </source>
</evidence>
<proteinExistence type="predicted"/>
<dbReference type="EMBL" id="JAJTWT010000003">
    <property type="protein sequence ID" value="MCE4537385.1"/>
    <property type="molecule type" value="Genomic_DNA"/>
</dbReference>
<gene>
    <name evidence="2" type="ORF">LXT12_08995</name>
</gene>
<protein>
    <submittedName>
        <fullName evidence="2">Substrate-binding domain-containing protein</fullName>
    </submittedName>
</protein>
<dbReference type="RefSeq" id="WP_233391274.1">
    <property type="nucleotide sequence ID" value="NZ_JAJTWT010000003.1"/>
</dbReference>
<dbReference type="InterPro" id="IPR028082">
    <property type="entry name" value="Peripla_BP_I"/>
</dbReference>
<keyword evidence="3" id="KW-1185">Reference proteome</keyword>
<dbReference type="Pfam" id="PF13407">
    <property type="entry name" value="Peripla_BP_4"/>
    <property type="match status" value="1"/>
</dbReference>
<accession>A0ABS8XDT2</accession>
<comment type="caution">
    <text evidence="2">The sequence shown here is derived from an EMBL/GenBank/DDBJ whole genome shotgun (WGS) entry which is preliminary data.</text>
</comment>
<dbReference type="InterPro" id="IPR025997">
    <property type="entry name" value="SBP_2_dom"/>
</dbReference>
<name>A0ABS8XDT2_9BURK</name>
<evidence type="ECO:0000313" key="3">
    <source>
        <dbReference type="Proteomes" id="UP001201463"/>
    </source>
</evidence>
<reference evidence="2 3" key="1">
    <citation type="submission" date="2021-12" db="EMBL/GenBank/DDBJ databases">
        <title>Genome seq of p7.</title>
        <authorList>
            <person name="Seo T."/>
        </authorList>
    </citation>
    <scope>NUCLEOTIDE SEQUENCE [LARGE SCALE GENOMIC DNA]</scope>
    <source>
        <strain evidence="2 3">P7</strain>
    </source>
</reference>
<dbReference type="SUPFAM" id="SSF53822">
    <property type="entry name" value="Periplasmic binding protein-like I"/>
    <property type="match status" value="1"/>
</dbReference>
<dbReference type="Proteomes" id="UP001201463">
    <property type="component" value="Unassembled WGS sequence"/>
</dbReference>
<dbReference type="Gene3D" id="3.40.50.2300">
    <property type="match status" value="2"/>
</dbReference>